<keyword evidence="3" id="KW-1185">Reference proteome</keyword>
<dbReference type="Proteomes" id="UP000008144">
    <property type="component" value="Chromosome 12"/>
</dbReference>
<dbReference type="KEGG" id="cin:101243296"/>
<gene>
    <name evidence="2" type="primary">LOC101243296</name>
</gene>
<organism evidence="2 3">
    <name type="scientific">Ciona intestinalis</name>
    <name type="common">Transparent sea squirt</name>
    <name type="synonym">Ascidia intestinalis</name>
    <dbReference type="NCBI Taxonomy" id="7719"/>
    <lineage>
        <taxon>Eukaryota</taxon>
        <taxon>Metazoa</taxon>
        <taxon>Chordata</taxon>
        <taxon>Tunicata</taxon>
        <taxon>Ascidiacea</taxon>
        <taxon>Phlebobranchia</taxon>
        <taxon>Cionidae</taxon>
        <taxon>Ciona</taxon>
    </lineage>
</organism>
<evidence type="ECO:0000313" key="3">
    <source>
        <dbReference type="Proteomes" id="UP000008144"/>
    </source>
</evidence>
<reference evidence="2" key="2">
    <citation type="journal article" date="2008" name="Genome Biol.">
        <title>Improved genome assembly and evidence-based global gene model set for the chordate Ciona intestinalis: new insight into intron and operon populations.</title>
        <authorList>
            <person name="Satou Y."/>
            <person name="Mineta K."/>
            <person name="Ogasawara M."/>
            <person name="Sasakura Y."/>
            <person name="Shoguchi E."/>
            <person name="Ueno K."/>
            <person name="Yamada L."/>
            <person name="Matsumoto J."/>
            <person name="Wasserscheid J."/>
            <person name="Dewar K."/>
            <person name="Wiley G.B."/>
            <person name="Macmil S.L."/>
            <person name="Roe B.A."/>
            <person name="Zeller R.W."/>
            <person name="Hastings K.E."/>
            <person name="Lemaire P."/>
            <person name="Lindquist E."/>
            <person name="Endo T."/>
            <person name="Hotta K."/>
            <person name="Inaba K."/>
        </authorList>
    </citation>
    <scope>NUCLEOTIDE SEQUENCE [LARGE SCALE GENOMIC DNA]</scope>
    <source>
        <strain evidence="2">wild type</strain>
    </source>
</reference>
<accession>H2XS24</accession>
<feature type="signal peptide" evidence="1">
    <location>
        <begin position="1"/>
        <end position="21"/>
    </location>
</feature>
<dbReference type="HOGENOM" id="CLU_2084002_0_0_1"/>
<dbReference type="GeneID" id="101243296"/>
<sequence length="117" mass="13542">MFKFVCLLGILLLTEMRLSEGASPAHRRDIRFLSGLRRRLLTSNIIQSTTSIHVILHHRDAVRYFRIRFPVNCTGQCAYDIYTRRMKSCGKKTRPFGCLFCRVVMKCSNQVSWASAL</sequence>
<dbReference type="InParanoid" id="H2XS24"/>
<keyword evidence="1" id="KW-0732">Signal</keyword>
<proteinExistence type="predicted"/>
<reference evidence="2" key="3">
    <citation type="submission" date="2025-08" db="UniProtKB">
        <authorList>
            <consortium name="Ensembl"/>
        </authorList>
    </citation>
    <scope>IDENTIFICATION</scope>
</reference>
<evidence type="ECO:0000313" key="2">
    <source>
        <dbReference type="Ensembl" id="ENSCINP00000032458.1"/>
    </source>
</evidence>
<reference evidence="3" key="1">
    <citation type="journal article" date="2002" name="Science">
        <title>The draft genome of Ciona intestinalis: insights into chordate and vertebrate origins.</title>
        <authorList>
            <person name="Dehal P."/>
            <person name="Satou Y."/>
            <person name="Campbell R.K."/>
            <person name="Chapman J."/>
            <person name="Degnan B."/>
            <person name="De Tomaso A."/>
            <person name="Davidson B."/>
            <person name="Di Gregorio A."/>
            <person name="Gelpke M."/>
            <person name="Goodstein D.M."/>
            <person name="Harafuji N."/>
            <person name="Hastings K.E."/>
            <person name="Ho I."/>
            <person name="Hotta K."/>
            <person name="Huang W."/>
            <person name="Kawashima T."/>
            <person name="Lemaire P."/>
            <person name="Martinez D."/>
            <person name="Meinertzhagen I.A."/>
            <person name="Necula S."/>
            <person name="Nonaka M."/>
            <person name="Putnam N."/>
            <person name="Rash S."/>
            <person name="Saiga H."/>
            <person name="Satake M."/>
            <person name="Terry A."/>
            <person name="Yamada L."/>
            <person name="Wang H.G."/>
            <person name="Awazu S."/>
            <person name="Azumi K."/>
            <person name="Boore J."/>
            <person name="Branno M."/>
            <person name="Chin-Bow S."/>
            <person name="DeSantis R."/>
            <person name="Doyle S."/>
            <person name="Francino P."/>
            <person name="Keys D.N."/>
            <person name="Haga S."/>
            <person name="Hayashi H."/>
            <person name="Hino K."/>
            <person name="Imai K.S."/>
            <person name="Inaba K."/>
            <person name="Kano S."/>
            <person name="Kobayashi K."/>
            <person name="Kobayashi M."/>
            <person name="Lee B.I."/>
            <person name="Makabe K.W."/>
            <person name="Manohar C."/>
            <person name="Matassi G."/>
            <person name="Medina M."/>
            <person name="Mochizuki Y."/>
            <person name="Mount S."/>
            <person name="Morishita T."/>
            <person name="Miura S."/>
            <person name="Nakayama A."/>
            <person name="Nishizaka S."/>
            <person name="Nomoto H."/>
            <person name="Ohta F."/>
            <person name="Oishi K."/>
            <person name="Rigoutsos I."/>
            <person name="Sano M."/>
            <person name="Sasaki A."/>
            <person name="Sasakura Y."/>
            <person name="Shoguchi E."/>
            <person name="Shin-i T."/>
            <person name="Spagnuolo A."/>
            <person name="Stainier D."/>
            <person name="Suzuki M.M."/>
            <person name="Tassy O."/>
            <person name="Takatori N."/>
            <person name="Tokuoka M."/>
            <person name="Yagi K."/>
            <person name="Yoshizaki F."/>
            <person name="Wada S."/>
            <person name="Zhang C."/>
            <person name="Hyatt P.D."/>
            <person name="Larimer F."/>
            <person name="Detter C."/>
            <person name="Doggett N."/>
            <person name="Glavina T."/>
            <person name="Hawkins T."/>
            <person name="Richardson P."/>
            <person name="Lucas S."/>
            <person name="Kohara Y."/>
            <person name="Levine M."/>
            <person name="Satoh N."/>
            <person name="Rokhsar D.S."/>
        </authorList>
    </citation>
    <scope>NUCLEOTIDE SEQUENCE [LARGE SCALE GENOMIC DNA]</scope>
</reference>
<dbReference type="RefSeq" id="XP_004226741.1">
    <property type="nucleotide sequence ID" value="XM_004226693.4"/>
</dbReference>
<dbReference type="AlphaFoldDB" id="H2XS24"/>
<reference evidence="2" key="4">
    <citation type="submission" date="2025-09" db="UniProtKB">
        <authorList>
            <consortium name="Ensembl"/>
        </authorList>
    </citation>
    <scope>IDENTIFICATION</scope>
</reference>
<feature type="chain" id="PRO_5014093551" evidence="1">
    <location>
        <begin position="22"/>
        <end position="117"/>
    </location>
</feature>
<evidence type="ECO:0000256" key="1">
    <source>
        <dbReference type="SAM" id="SignalP"/>
    </source>
</evidence>
<dbReference type="Ensembl" id="ENSCINT00000036219.1">
    <property type="protein sequence ID" value="ENSCINP00000032458.1"/>
    <property type="gene ID" value="ENSCING00000018377.1"/>
</dbReference>
<accession>A0A1W2WPX9</accession>
<protein>
    <submittedName>
        <fullName evidence="2">Uncharacterized LOC101243296</fullName>
    </submittedName>
</protein>
<dbReference type="EMBL" id="EAAA01001024">
    <property type="status" value="NOT_ANNOTATED_CDS"/>
    <property type="molecule type" value="Genomic_DNA"/>
</dbReference>
<name>H2XS24_CIOIN</name>